<evidence type="ECO:0000313" key="3">
    <source>
        <dbReference type="Proteomes" id="UP001163046"/>
    </source>
</evidence>
<reference evidence="2" key="1">
    <citation type="submission" date="2023-01" db="EMBL/GenBank/DDBJ databases">
        <title>Genome assembly of the deep-sea coral Lophelia pertusa.</title>
        <authorList>
            <person name="Herrera S."/>
            <person name="Cordes E."/>
        </authorList>
    </citation>
    <scope>NUCLEOTIDE SEQUENCE</scope>
    <source>
        <strain evidence="2">USNM1676648</strain>
        <tissue evidence="2">Polyp</tissue>
    </source>
</reference>
<protein>
    <submittedName>
        <fullName evidence="2">Uncharacterized protein</fullName>
    </submittedName>
</protein>
<dbReference type="AlphaFoldDB" id="A0A9W9Z6P0"/>
<name>A0A9W9Z6P0_9CNID</name>
<accession>A0A9W9Z6P0</accession>
<feature type="compositionally biased region" description="Low complexity" evidence="1">
    <location>
        <begin position="196"/>
        <end position="210"/>
    </location>
</feature>
<feature type="compositionally biased region" description="Polar residues" evidence="1">
    <location>
        <begin position="92"/>
        <end position="101"/>
    </location>
</feature>
<feature type="compositionally biased region" description="Polar residues" evidence="1">
    <location>
        <begin position="162"/>
        <end position="172"/>
    </location>
</feature>
<proteinExistence type="predicted"/>
<feature type="region of interest" description="Disordered" evidence="1">
    <location>
        <begin position="126"/>
        <end position="172"/>
    </location>
</feature>
<evidence type="ECO:0000256" key="1">
    <source>
        <dbReference type="SAM" id="MobiDB-lite"/>
    </source>
</evidence>
<sequence>MHLEVIGQVMCLRKKMASDGTNETINPEKTLNCDIENFHSVTEEQFEGDALAEQDREPGGSYSFSGETESDKDNNQSAASSTSEEDDTESELQTSRAPNTSALETLVRTACESLAVSTLLAGNPPSNNLLDASGQQPTKDAPTVSDPRLGMAASTSSGTSSNLYTASTSALNQSSSAAEDSVFSVIFGHNRDHNVSTSTTEGRRSTSPPRELQESTLGSLSDIGDGEVLMLLF</sequence>
<feature type="region of interest" description="Disordered" evidence="1">
    <location>
        <begin position="190"/>
        <end position="219"/>
    </location>
</feature>
<feature type="compositionally biased region" description="Low complexity" evidence="1">
    <location>
        <begin position="150"/>
        <end position="161"/>
    </location>
</feature>
<keyword evidence="3" id="KW-1185">Reference proteome</keyword>
<comment type="caution">
    <text evidence="2">The sequence shown here is derived from an EMBL/GenBank/DDBJ whole genome shotgun (WGS) entry which is preliminary data.</text>
</comment>
<dbReference type="Proteomes" id="UP001163046">
    <property type="component" value="Unassembled WGS sequence"/>
</dbReference>
<dbReference type="EMBL" id="MU826406">
    <property type="protein sequence ID" value="KAJ7376263.1"/>
    <property type="molecule type" value="Genomic_DNA"/>
</dbReference>
<gene>
    <name evidence="2" type="ORF">OS493_035925</name>
</gene>
<feature type="region of interest" description="Disordered" evidence="1">
    <location>
        <begin position="45"/>
        <end position="101"/>
    </location>
</feature>
<dbReference type="OrthoDB" id="10068017at2759"/>
<feature type="compositionally biased region" description="Polar residues" evidence="1">
    <location>
        <begin position="126"/>
        <end position="138"/>
    </location>
</feature>
<evidence type="ECO:0000313" key="2">
    <source>
        <dbReference type="EMBL" id="KAJ7376263.1"/>
    </source>
</evidence>
<organism evidence="2 3">
    <name type="scientific">Desmophyllum pertusum</name>
    <dbReference type="NCBI Taxonomy" id="174260"/>
    <lineage>
        <taxon>Eukaryota</taxon>
        <taxon>Metazoa</taxon>
        <taxon>Cnidaria</taxon>
        <taxon>Anthozoa</taxon>
        <taxon>Hexacorallia</taxon>
        <taxon>Scleractinia</taxon>
        <taxon>Caryophylliina</taxon>
        <taxon>Caryophylliidae</taxon>
        <taxon>Desmophyllum</taxon>
    </lineage>
</organism>